<feature type="compositionally biased region" description="Low complexity" evidence="1">
    <location>
        <begin position="59"/>
        <end position="75"/>
    </location>
</feature>
<dbReference type="STRING" id="8469.M7B0W3"/>
<proteinExistence type="predicted"/>
<evidence type="ECO:0000313" key="2">
    <source>
        <dbReference type="EMBL" id="EMP25713.1"/>
    </source>
</evidence>
<keyword evidence="3" id="KW-1185">Reference proteome</keyword>
<evidence type="ECO:0000256" key="1">
    <source>
        <dbReference type="SAM" id="MobiDB-lite"/>
    </source>
</evidence>
<organism evidence="2 3">
    <name type="scientific">Chelonia mydas</name>
    <name type="common">Green sea-turtle</name>
    <name type="synonym">Chelonia agassizi</name>
    <dbReference type="NCBI Taxonomy" id="8469"/>
    <lineage>
        <taxon>Eukaryota</taxon>
        <taxon>Metazoa</taxon>
        <taxon>Chordata</taxon>
        <taxon>Craniata</taxon>
        <taxon>Vertebrata</taxon>
        <taxon>Euteleostomi</taxon>
        <taxon>Archelosauria</taxon>
        <taxon>Testudinata</taxon>
        <taxon>Testudines</taxon>
        <taxon>Cryptodira</taxon>
        <taxon>Durocryptodira</taxon>
        <taxon>Americhelydia</taxon>
        <taxon>Chelonioidea</taxon>
        <taxon>Cheloniidae</taxon>
        <taxon>Chelonia</taxon>
    </lineage>
</organism>
<reference evidence="3" key="1">
    <citation type="journal article" date="2013" name="Nat. Genet.">
        <title>The draft genomes of soft-shell turtle and green sea turtle yield insights into the development and evolution of the turtle-specific body plan.</title>
        <authorList>
            <person name="Wang Z."/>
            <person name="Pascual-Anaya J."/>
            <person name="Zadissa A."/>
            <person name="Li W."/>
            <person name="Niimura Y."/>
            <person name="Huang Z."/>
            <person name="Li C."/>
            <person name="White S."/>
            <person name="Xiong Z."/>
            <person name="Fang D."/>
            <person name="Wang B."/>
            <person name="Ming Y."/>
            <person name="Chen Y."/>
            <person name="Zheng Y."/>
            <person name="Kuraku S."/>
            <person name="Pignatelli M."/>
            <person name="Herrero J."/>
            <person name="Beal K."/>
            <person name="Nozawa M."/>
            <person name="Li Q."/>
            <person name="Wang J."/>
            <person name="Zhang H."/>
            <person name="Yu L."/>
            <person name="Shigenobu S."/>
            <person name="Wang J."/>
            <person name="Liu J."/>
            <person name="Flicek P."/>
            <person name="Searle S."/>
            <person name="Wang J."/>
            <person name="Kuratani S."/>
            <person name="Yin Y."/>
            <person name="Aken B."/>
            <person name="Zhang G."/>
            <person name="Irie N."/>
        </authorList>
    </citation>
    <scope>NUCLEOTIDE SEQUENCE [LARGE SCALE GENOMIC DNA]</scope>
</reference>
<name>M7B0W3_CHEMY</name>
<accession>M7B0W3</accession>
<evidence type="ECO:0000313" key="3">
    <source>
        <dbReference type="Proteomes" id="UP000031443"/>
    </source>
</evidence>
<dbReference type="Proteomes" id="UP000031443">
    <property type="component" value="Unassembled WGS sequence"/>
</dbReference>
<dbReference type="EMBL" id="KB587215">
    <property type="protein sequence ID" value="EMP25713.1"/>
    <property type="molecule type" value="Genomic_DNA"/>
</dbReference>
<feature type="region of interest" description="Disordered" evidence="1">
    <location>
        <begin position="18"/>
        <end position="105"/>
    </location>
</feature>
<sequence>MAAGVGLSFCFQSRRDQGSRPLIRGLPGAPFSGKQRRRGSLPLQAPATQASRPPRLHLSTSRSSARSVAPAASNRLCAQPPREPPGAGVTRKRSARAREAEGEGEEQSLFYMRVRAVNGVSVAWETGAGFGAIRKRPRIFKANYTGGESFAGERSQGQRSLQLDPGKEVVTSRRAGTLGVLPGNHGELRAHRPVSPQQLGNSGVMAYHHLLKKDIVTLCRKRGLSIGKFTKAQLIVQLEEDDRSKEQIPYPKWGYSRIWEQLEWEPGIAKTPVPYQTGVFMTGFPIGGIGDGRTGLELSPREHED</sequence>
<gene>
    <name evidence="2" type="ORF">UY3_17216</name>
</gene>
<protein>
    <submittedName>
        <fullName evidence="2">Uncharacterized protein</fullName>
    </submittedName>
</protein>
<dbReference type="AlphaFoldDB" id="M7B0W3"/>